<dbReference type="AlphaFoldDB" id="A0A927BBC8"/>
<proteinExistence type="predicted"/>
<evidence type="ECO:0008006" key="3">
    <source>
        <dbReference type="Google" id="ProtNLM"/>
    </source>
</evidence>
<name>A0A927BBC8_9BACT</name>
<reference evidence="1" key="1">
    <citation type="submission" date="2020-09" db="EMBL/GenBank/DDBJ databases">
        <authorList>
            <person name="Kim M.K."/>
        </authorList>
    </citation>
    <scope>NUCLEOTIDE SEQUENCE</scope>
    <source>
        <strain evidence="1">BT664</strain>
    </source>
</reference>
<gene>
    <name evidence="1" type="ORF">IC235_06740</name>
</gene>
<dbReference type="RefSeq" id="WP_191004410.1">
    <property type="nucleotide sequence ID" value="NZ_JACXAD010000006.1"/>
</dbReference>
<dbReference type="Proteomes" id="UP000612233">
    <property type="component" value="Unassembled WGS sequence"/>
</dbReference>
<keyword evidence="2" id="KW-1185">Reference proteome</keyword>
<dbReference type="EMBL" id="JACXAD010000006">
    <property type="protein sequence ID" value="MBD2767586.1"/>
    <property type="molecule type" value="Genomic_DNA"/>
</dbReference>
<sequence length="145" mass="16645">MAFLPPHPYAVHYQTQPPLLRGLVLRPLLTLEFTEACEMLLAMAQRYQCSYWLLDGRANESTRPTDVYQWLVKEFLPQVPRALKQIPHVAFVAQASFWDALQTRSYPLSNPALAAPAFHIGWFTEDDDAEAWLNLSRSTPNLVFQ</sequence>
<evidence type="ECO:0000313" key="2">
    <source>
        <dbReference type="Proteomes" id="UP000612233"/>
    </source>
</evidence>
<protein>
    <recommendedName>
        <fullName evidence="3">STAS/SEC14 domain-containing protein</fullName>
    </recommendedName>
</protein>
<comment type="caution">
    <text evidence="1">The sequence shown here is derived from an EMBL/GenBank/DDBJ whole genome shotgun (WGS) entry which is preliminary data.</text>
</comment>
<organism evidence="1 2">
    <name type="scientific">Hymenobacter montanus</name>
    <dbReference type="NCBI Taxonomy" id="2771359"/>
    <lineage>
        <taxon>Bacteria</taxon>
        <taxon>Pseudomonadati</taxon>
        <taxon>Bacteroidota</taxon>
        <taxon>Cytophagia</taxon>
        <taxon>Cytophagales</taxon>
        <taxon>Hymenobacteraceae</taxon>
        <taxon>Hymenobacter</taxon>
    </lineage>
</organism>
<accession>A0A927BBC8</accession>
<evidence type="ECO:0000313" key="1">
    <source>
        <dbReference type="EMBL" id="MBD2767586.1"/>
    </source>
</evidence>